<organism evidence="3 4">
    <name type="scientific">Streptomyces hygroscopicus</name>
    <dbReference type="NCBI Taxonomy" id="1912"/>
    <lineage>
        <taxon>Bacteria</taxon>
        <taxon>Bacillati</taxon>
        <taxon>Actinomycetota</taxon>
        <taxon>Actinomycetes</taxon>
        <taxon>Kitasatosporales</taxon>
        <taxon>Streptomycetaceae</taxon>
        <taxon>Streptomyces</taxon>
        <taxon>Streptomyces violaceusniger group</taxon>
    </lineage>
</organism>
<accession>A0ABQ3UDT0</accession>
<evidence type="ECO:0000256" key="2">
    <source>
        <dbReference type="SAM" id="Phobius"/>
    </source>
</evidence>
<dbReference type="EMBL" id="BNEK01000005">
    <property type="protein sequence ID" value="GHJ33765.1"/>
    <property type="molecule type" value="Genomic_DNA"/>
</dbReference>
<evidence type="ECO:0008006" key="5">
    <source>
        <dbReference type="Google" id="ProtNLM"/>
    </source>
</evidence>
<protein>
    <recommendedName>
        <fullName evidence="5">Integral membrane protein</fullName>
    </recommendedName>
</protein>
<feature type="region of interest" description="Disordered" evidence="1">
    <location>
        <begin position="84"/>
        <end position="111"/>
    </location>
</feature>
<sequence>MSNWDADAQRWVQSPSSGGGPGLPPPDDGLRRLLVVAIVALLLCAAAGTGIWALARHHGDGSPRQGIPLLTPSAIETDIWTTTPTLPDTAEPSPTDWPTVDESPSAEDGPDATVTSYFDAINNGDFSTAWDLGGKNLDQSYSTFVSGFSETERDEVTIVSVEGDTVSVDLVSYQTDGSRRSFTGTYTVRGGVITGADMRRTS</sequence>
<reference evidence="3" key="1">
    <citation type="submission" date="2024-05" db="EMBL/GenBank/DDBJ databases">
        <title>Whole genome shotgun sequence of Streptomyces hygroscopicus NBRC 113678.</title>
        <authorList>
            <person name="Komaki H."/>
            <person name="Tamura T."/>
        </authorList>
    </citation>
    <scope>NUCLEOTIDE SEQUENCE</scope>
    <source>
        <strain evidence="3">N11-34</strain>
    </source>
</reference>
<evidence type="ECO:0000313" key="4">
    <source>
        <dbReference type="Proteomes" id="UP001054854"/>
    </source>
</evidence>
<feature type="transmembrane region" description="Helical" evidence="2">
    <location>
        <begin position="33"/>
        <end position="55"/>
    </location>
</feature>
<keyword evidence="2" id="KW-0472">Membrane</keyword>
<name>A0ABQ3UDT0_STRHY</name>
<proteinExistence type="predicted"/>
<keyword evidence="4" id="KW-1185">Reference proteome</keyword>
<dbReference type="InterPro" id="IPR032710">
    <property type="entry name" value="NTF2-like_dom_sf"/>
</dbReference>
<evidence type="ECO:0000256" key="1">
    <source>
        <dbReference type="SAM" id="MobiDB-lite"/>
    </source>
</evidence>
<evidence type="ECO:0000313" key="3">
    <source>
        <dbReference type="EMBL" id="GHJ33765.1"/>
    </source>
</evidence>
<dbReference type="RefSeq" id="WP_064457680.1">
    <property type="nucleotide sequence ID" value="NZ_BBON01000100.1"/>
</dbReference>
<feature type="region of interest" description="Disordered" evidence="1">
    <location>
        <begin position="1"/>
        <end position="25"/>
    </location>
</feature>
<keyword evidence="2" id="KW-1133">Transmembrane helix</keyword>
<comment type="caution">
    <text evidence="3">The sequence shown here is derived from an EMBL/GenBank/DDBJ whole genome shotgun (WGS) entry which is preliminary data.</text>
</comment>
<dbReference type="Proteomes" id="UP001054854">
    <property type="component" value="Unassembled WGS sequence"/>
</dbReference>
<dbReference type="SUPFAM" id="SSF54427">
    <property type="entry name" value="NTF2-like"/>
    <property type="match status" value="1"/>
</dbReference>
<keyword evidence="2" id="KW-0812">Transmembrane</keyword>
<gene>
    <name evidence="3" type="ORF">TPA0910_81980</name>
</gene>